<evidence type="ECO:0000313" key="2">
    <source>
        <dbReference type="Proteomes" id="UP000316095"/>
    </source>
</evidence>
<sequence length="68" mass="7383">MKTIQIIISPEGKTVLQTLGFQGSECQAASRFLEQALGSTSSEILTSPFYQHASTSQQQIQTHEPESG</sequence>
<reference evidence="1 2" key="1">
    <citation type="submission" date="2019-02" db="EMBL/GenBank/DDBJ databases">
        <title>Deep-cultivation of Planctomycetes and their phenomic and genomic characterization uncovers novel biology.</title>
        <authorList>
            <person name="Wiegand S."/>
            <person name="Jogler M."/>
            <person name="Boedeker C."/>
            <person name="Pinto D."/>
            <person name="Vollmers J."/>
            <person name="Rivas-Marin E."/>
            <person name="Kohn T."/>
            <person name="Peeters S.H."/>
            <person name="Heuer A."/>
            <person name="Rast P."/>
            <person name="Oberbeckmann S."/>
            <person name="Bunk B."/>
            <person name="Jeske O."/>
            <person name="Meyerdierks A."/>
            <person name="Storesund J.E."/>
            <person name="Kallscheuer N."/>
            <person name="Luecker S."/>
            <person name="Lage O.M."/>
            <person name="Pohl T."/>
            <person name="Merkel B.J."/>
            <person name="Hornburger P."/>
            <person name="Mueller R.-W."/>
            <person name="Bruemmer F."/>
            <person name="Labrenz M."/>
            <person name="Spormann A.M."/>
            <person name="Op Den Camp H."/>
            <person name="Overmann J."/>
            <person name="Amann R."/>
            <person name="Jetten M.S.M."/>
            <person name="Mascher T."/>
            <person name="Medema M.H."/>
            <person name="Devos D.P."/>
            <person name="Kaster A.-K."/>
            <person name="Ovreas L."/>
            <person name="Rohde M."/>
            <person name="Galperin M.Y."/>
            <person name="Jogler C."/>
        </authorList>
    </citation>
    <scope>NUCLEOTIDE SEQUENCE [LARGE SCALE GENOMIC DNA]</scope>
    <source>
        <strain evidence="1 2">Pan54</strain>
    </source>
</reference>
<gene>
    <name evidence="1" type="ORF">Pan54_04720</name>
</gene>
<accession>A0A5C5XCW9</accession>
<dbReference type="AlphaFoldDB" id="A0A5C5XCW9"/>
<name>A0A5C5XCW9_9PLAN</name>
<evidence type="ECO:0000313" key="1">
    <source>
        <dbReference type="EMBL" id="TWT59762.1"/>
    </source>
</evidence>
<proteinExistence type="predicted"/>
<dbReference type="RefSeq" id="WP_146501956.1">
    <property type="nucleotide sequence ID" value="NZ_SJPG01000001.1"/>
</dbReference>
<organism evidence="1 2">
    <name type="scientific">Rubinisphaera italica</name>
    <dbReference type="NCBI Taxonomy" id="2527969"/>
    <lineage>
        <taxon>Bacteria</taxon>
        <taxon>Pseudomonadati</taxon>
        <taxon>Planctomycetota</taxon>
        <taxon>Planctomycetia</taxon>
        <taxon>Planctomycetales</taxon>
        <taxon>Planctomycetaceae</taxon>
        <taxon>Rubinisphaera</taxon>
    </lineage>
</organism>
<dbReference type="OrthoDB" id="288620at2"/>
<keyword evidence="2" id="KW-1185">Reference proteome</keyword>
<dbReference type="Pfam" id="PF11211">
    <property type="entry name" value="DUF2997"/>
    <property type="match status" value="1"/>
</dbReference>
<evidence type="ECO:0008006" key="3">
    <source>
        <dbReference type="Google" id="ProtNLM"/>
    </source>
</evidence>
<comment type="caution">
    <text evidence="1">The sequence shown here is derived from an EMBL/GenBank/DDBJ whole genome shotgun (WGS) entry which is preliminary data.</text>
</comment>
<dbReference type="EMBL" id="SJPG01000001">
    <property type="protein sequence ID" value="TWT59762.1"/>
    <property type="molecule type" value="Genomic_DNA"/>
</dbReference>
<dbReference type="InterPro" id="IPR021375">
    <property type="entry name" value="DUF2997"/>
</dbReference>
<protein>
    <recommendedName>
        <fullName evidence="3">DUF2997 domain-containing protein</fullName>
    </recommendedName>
</protein>
<dbReference type="Proteomes" id="UP000316095">
    <property type="component" value="Unassembled WGS sequence"/>
</dbReference>